<dbReference type="AlphaFoldDB" id="A0AAU9XRY0"/>
<name>A0AAU9XRY0_9CNID</name>
<evidence type="ECO:0000313" key="3">
    <source>
        <dbReference type="Proteomes" id="UP001159428"/>
    </source>
</evidence>
<evidence type="ECO:0008006" key="4">
    <source>
        <dbReference type="Google" id="ProtNLM"/>
    </source>
</evidence>
<keyword evidence="3" id="KW-1185">Reference proteome</keyword>
<proteinExistence type="predicted"/>
<evidence type="ECO:0000313" key="2">
    <source>
        <dbReference type="EMBL" id="CAH3155833.1"/>
    </source>
</evidence>
<accession>A0AAU9XRY0</accession>
<dbReference type="Proteomes" id="UP001159428">
    <property type="component" value="Unassembled WGS sequence"/>
</dbReference>
<feature type="coiled-coil region" evidence="1">
    <location>
        <begin position="95"/>
        <end position="138"/>
    </location>
</feature>
<protein>
    <recommendedName>
        <fullName evidence="4">RING-type domain-containing protein</fullName>
    </recommendedName>
</protein>
<gene>
    <name evidence="2" type="ORF">PMEA_00028178</name>
</gene>
<evidence type="ECO:0000256" key="1">
    <source>
        <dbReference type="SAM" id="Coils"/>
    </source>
</evidence>
<organism evidence="2 3">
    <name type="scientific">Pocillopora meandrina</name>
    <dbReference type="NCBI Taxonomy" id="46732"/>
    <lineage>
        <taxon>Eukaryota</taxon>
        <taxon>Metazoa</taxon>
        <taxon>Cnidaria</taxon>
        <taxon>Anthozoa</taxon>
        <taxon>Hexacorallia</taxon>
        <taxon>Scleractinia</taxon>
        <taxon>Astrocoeniina</taxon>
        <taxon>Pocilloporidae</taxon>
        <taxon>Pocillopora</taxon>
    </lineage>
</organism>
<dbReference type="EMBL" id="CALNXJ010000059">
    <property type="protein sequence ID" value="CAH3155833.1"/>
    <property type="molecule type" value="Genomic_DNA"/>
</dbReference>
<keyword evidence="1" id="KW-0175">Coiled coil</keyword>
<sequence length="347" mass="39964">MENEANGLTDTFVARHTTDRTLRLELLSRNQNGLSRDQHTVMGTEIAGLNNTAIDWPACSSSSGNTRPWNVESLESTNNSPLALVQGVARATVQINRGMRERDQRELEREQLQRDQDRREAEIRMRGNREMIERERREIRRSSGWREWQEAVPRPWCSCLLDEVTNMFHFFFFPSKLINKSSFLALARGKLRQYIVLQKSFFFSSGTNRQRNGVVANAVENLDQRFGQSDGSVTNRSYGSSLLQLEQPVEEACALVERVSREREIAEFGWEIERKEHEIQTESARKKRGREARQLPEVSIWPQQPFHALLCNFSEQCGEDALSCYQILSCSHKVHTECAIAMIQNGV</sequence>
<comment type="caution">
    <text evidence="2">The sequence shown here is derived from an EMBL/GenBank/DDBJ whole genome shotgun (WGS) entry which is preliminary data.</text>
</comment>
<reference evidence="2 3" key="1">
    <citation type="submission" date="2022-05" db="EMBL/GenBank/DDBJ databases">
        <authorList>
            <consortium name="Genoscope - CEA"/>
            <person name="William W."/>
        </authorList>
    </citation>
    <scope>NUCLEOTIDE SEQUENCE [LARGE SCALE GENOMIC DNA]</scope>
</reference>